<protein>
    <submittedName>
        <fullName evidence="2">Uncharacterized protein</fullName>
    </submittedName>
</protein>
<keyword evidence="3" id="KW-1185">Reference proteome</keyword>
<evidence type="ECO:0000313" key="2">
    <source>
        <dbReference type="EnsemblPlants" id="OPUNC04G15760.1"/>
    </source>
</evidence>
<name>A0A0E0KSJ4_ORYPU</name>
<dbReference type="HOGENOM" id="CLU_2487303_0_0_1"/>
<proteinExistence type="predicted"/>
<evidence type="ECO:0000313" key="3">
    <source>
        <dbReference type="Proteomes" id="UP000026962"/>
    </source>
</evidence>
<dbReference type="EnsemblPlants" id="OPUNC04G15760.1">
    <property type="protein sequence ID" value="OPUNC04G15760.1"/>
    <property type="gene ID" value="OPUNC04G15760"/>
</dbReference>
<sequence length="88" mass="9301">MELCPWRSRARGSSAWEWDVQSLAHAPTVSTAPLAREASGGRATPDRKTTTVATKCQGRFGEEVVCGGLKTLRSALASIDLGVVISSV</sequence>
<evidence type="ECO:0000256" key="1">
    <source>
        <dbReference type="SAM" id="MobiDB-lite"/>
    </source>
</evidence>
<accession>A0A0E0KSJ4</accession>
<dbReference type="Proteomes" id="UP000026962">
    <property type="component" value="Chromosome 4"/>
</dbReference>
<feature type="region of interest" description="Disordered" evidence="1">
    <location>
        <begin position="31"/>
        <end position="50"/>
    </location>
</feature>
<dbReference type="Gramene" id="OPUNC04G15760.1">
    <property type="protein sequence ID" value="OPUNC04G15760.1"/>
    <property type="gene ID" value="OPUNC04G15760"/>
</dbReference>
<dbReference type="AlphaFoldDB" id="A0A0E0KSJ4"/>
<reference evidence="2" key="2">
    <citation type="submission" date="2018-05" db="EMBL/GenBank/DDBJ databases">
        <title>OpunRS2 (Oryza punctata Reference Sequence Version 2).</title>
        <authorList>
            <person name="Zhang J."/>
            <person name="Kudrna D."/>
            <person name="Lee S."/>
            <person name="Talag J."/>
            <person name="Welchert J."/>
            <person name="Wing R.A."/>
        </authorList>
    </citation>
    <scope>NUCLEOTIDE SEQUENCE [LARGE SCALE GENOMIC DNA]</scope>
</reference>
<organism evidence="2">
    <name type="scientific">Oryza punctata</name>
    <name type="common">Red rice</name>
    <dbReference type="NCBI Taxonomy" id="4537"/>
    <lineage>
        <taxon>Eukaryota</taxon>
        <taxon>Viridiplantae</taxon>
        <taxon>Streptophyta</taxon>
        <taxon>Embryophyta</taxon>
        <taxon>Tracheophyta</taxon>
        <taxon>Spermatophyta</taxon>
        <taxon>Magnoliopsida</taxon>
        <taxon>Liliopsida</taxon>
        <taxon>Poales</taxon>
        <taxon>Poaceae</taxon>
        <taxon>BOP clade</taxon>
        <taxon>Oryzoideae</taxon>
        <taxon>Oryzeae</taxon>
        <taxon>Oryzinae</taxon>
        <taxon>Oryza</taxon>
    </lineage>
</organism>
<reference evidence="2" key="1">
    <citation type="submission" date="2015-04" db="UniProtKB">
        <authorList>
            <consortium name="EnsemblPlants"/>
        </authorList>
    </citation>
    <scope>IDENTIFICATION</scope>
</reference>